<dbReference type="SUPFAM" id="SSF47473">
    <property type="entry name" value="EF-hand"/>
    <property type="match status" value="1"/>
</dbReference>
<dbReference type="InterPro" id="IPR011992">
    <property type="entry name" value="EF-hand-dom_pair"/>
</dbReference>
<protein>
    <recommendedName>
        <fullName evidence="3">EF-hand domain-containing protein</fullName>
    </recommendedName>
</protein>
<dbReference type="InterPro" id="IPR018247">
    <property type="entry name" value="EF_Hand_1_Ca_BS"/>
</dbReference>
<organism evidence="4 5">
    <name type="scientific">Streblomastix strix</name>
    <dbReference type="NCBI Taxonomy" id="222440"/>
    <lineage>
        <taxon>Eukaryota</taxon>
        <taxon>Metamonada</taxon>
        <taxon>Preaxostyla</taxon>
        <taxon>Oxymonadida</taxon>
        <taxon>Streblomastigidae</taxon>
        <taxon>Streblomastix</taxon>
    </lineage>
</organism>
<dbReference type="InterPro" id="IPR002048">
    <property type="entry name" value="EF_hand_dom"/>
</dbReference>
<dbReference type="Gene3D" id="1.10.238.10">
    <property type="entry name" value="EF-hand"/>
    <property type="match status" value="1"/>
</dbReference>
<evidence type="ECO:0000313" key="5">
    <source>
        <dbReference type="Proteomes" id="UP000324800"/>
    </source>
</evidence>
<feature type="region of interest" description="Disordered" evidence="2">
    <location>
        <begin position="63"/>
        <end position="88"/>
    </location>
</feature>
<sequence>MYRFIIDDEEIASDIKFSEDQIAKFRQVFSLFDRDKDNSLTTKEVFEALNHLNLNLKQNDQEDKETFENGSNQKQRRFSQSMSGVKVG</sequence>
<evidence type="ECO:0000259" key="3">
    <source>
        <dbReference type="PROSITE" id="PS50222"/>
    </source>
</evidence>
<name>A0A5J4X2T5_9EUKA</name>
<accession>A0A5J4X2T5</accession>
<comment type="caution">
    <text evidence="4">The sequence shown here is derived from an EMBL/GenBank/DDBJ whole genome shotgun (WGS) entry which is preliminary data.</text>
</comment>
<feature type="domain" description="EF-hand" evidence="3">
    <location>
        <begin position="20"/>
        <end position="55"/>
    </location>
</feature>
<dbReference type="AlphaFoldDB" id="A0A5J4X2T5"/>
<dbReference type="EMBL" id="SNRW01000462">
    <property type="protein sequence ID" value="KAA6400995.1"/>
    <property type="molecule type" value="Genomic_DNA"/>
</dbReference>
<dbReference type="PROSITE" id="PS00018">
    <property type="entry name" value="EF_HAND_1"/>
    <property type="match status" value="1"/>
</dbReference>
<dbReference type="PROSITE" id="PS50222">
    <property type="entry name" value="EF_HAND_2"/>
    <property type="match status" value="1"/>
</dbReference>
<reference evidence="4 5" key="1">
    <citation type="submission" date="2019-03" db="EMBL/GenBank/DDBJ databases">
        <title>Single cell metagenomics reveals metabolic interactions within the superorganism composed of flagellate Streblomastix strix and complex community of Bacteroidetes bacteria on its surface.</title>
        <authorList>
            <person name="Treitli S.C."/>
            <person name="Kolisko M."/>
            <person name="Husnik F."/>
            <person name="Keeling P."/>
            <person name="Hampl V."/>
        </authorList>
    </citation>
    <scope>NUCLEOTIDE SEQUENCE [LARGE SCALE GENOMIC DNA]</scope>
    <source>
        <strain evidence="4">ST1C</strain>
    </source>
</reference>
<keyword evidence="1" id="KW-0106">Calcium</keyword>
<evidence type="ECO:0000313" key="4">
    <source>
        <dbReference type="EMBL" id="KAA6400995.1"/>
    </source>
</evidence>
<proteinExistence type="predicted"/>
<dbReference type="Proteomes" id="UP000324800">
    <property type="component" value="Unassembled WGS sequence"/>
</dbReference>
<dbReference type="Pfam" id="PF13405">
    <property type="entry name" value="EF-hand_6"/>
    <property type="match status" value="1"/>
</dbReference>
<gene>
    <name evidence="4" type="ORF">EZS28_003477</name>
</gene>
<dbReference type="GO" id="GO:0005509">
    <property type="term" value="F:calcium ion binding"/>
    <property type="evidence" value="ECO:0007669"/>
    <property type="project" value="InterPro"/>
</dbReference>
<evidence type="ECO:0000256" key="2">
    <source>
        <dbReference type="SAM" id="MobiDB-lite"/>
    </source>
</evidence>
<feature type="compositionally biased region" description="Polar residues" evidence="2">
    <location>
        <begin position="68"/>
        <end position="88"/>
    </location>
</feature>
<evidence type="ECO:0000256" key="1">
    <source>
        <dbReference type="ARBA" id="ARBA00022837"/>
    </source>
</evidence>